<dbReference type="InterPro" id="IPR002889">
    <property type="entry name" value="WSC_carb-bd"/>
</dbReference>
<keyword evidence="2" id="KW-1015">Disulfide bond</keyword>
<accession>A0A9D4JML5</accession>
<evidence type="ECO:0000256" key="3">
    <source>
        <dbReference type="PROSITE-ProRule" id="PRU00059"/>
    </source>
</evidence>
<keyword evidence="8" id="KW-1185">Reference proteome</keyword>
<evidence type="ECO:0000259" key="6">
    <source>
        <dbReference type="PROSITE" id="PS51212"/>
    </source>
</evidence>
<dbReference type="Gene3D" id="2.60.120.290">
    <property type="entry name" value="Spermadhesin, CUB domain"/>
    <property type="match status" value="2"/>
</dbReference>
<dbReference type="FunFam" id="2.60.120.290:FF:000013">
    <property type="entry name" value="Membrane frizzled-related protein"/>
    <property type="match status" value="2"/>
</dbReference>
<dbReference type="PROSITE" id="PS01180">
    <property type="entry name" value="CUB"/>
    <property type="match status" value="2"/>
</dbReference>
<dbReference type="EMBL" id="JAIWYP010000005">
    <property type="protein sequence ID" value="KAH3817670.1"/>
    <property type="molecule type" value="Genomic_DNA"/>
</dbReference>
<feature type="domain" description="CUB" evidence="5">
    <location>
        <begin position="202"/>
        <end position="316"/>
    </location>
</feature>
<proteinExistence type="predicted"/>
<dbReference type="PANTHER" id="PTHR24251:SF50">
    <property type="entry name" value="ATTRACTIN-LIKE 1A"/>
    <property type="match status" value="1"/>
</dbReference>
<evidence type="ECO:0000313" key="7">
    <source>
        <dbReference type="EMBL" id="KAH3817670.1"/>
    </source>
</evidence>
<feature type="domain" description="WSC" evidence="6">
    <location>
        <begin position="319"/>
        <end position="406"/>
    </location>
</feature>
<dbReference type="PROSITE" id="PS51212">
    <property type="entry name" value="WSC"/>
    <property type="match status" value="1"/>
</dbReference>
<organism evidence="7 8">
    <name type="scientific">Dreissena polymorpha</name>
    <name type="common">Zebra mussel</name>
    <name type="synonym">Mytilus polymorpha</name>
    <dbReference type="NCBI Taxonomy" id="45954"/>
    <lineage>
        <taxon>Eukaryota</taxon>
        <taxon>Metazoa</taxon>
        <taxon>Spiralia</taxon>
        <taxon>Lophotrochozoa</taxon>
        <taxon>Mollusca</taxon>
        <taxon>Bivalvia</taxon>
        <taxon>Autobranchia</taxon>
        <taxon>Heteroconchia</taxon>
        <taxon>Euheterodonta</taxon>
        <taxon>Imparidentia</taxon>
        <taxon>Neoheterodontei</taxon>
        <taxon>Myida</taxon>
        <taxon>Dreissenoidea</taxon>
        <taxon>Dreissenidae</taxon>
        <taxon>Dreissena</taxon>
    </lineage>
</organism>
<comment type="caution">
    <text evidence="3">Lacks conserved residue(s) required for the propagation of feature annotation.</text>
</comment>
<keyword evidence="1" id="KW-0677">Repeat</keyword>
<dbReference type="SUPFAM" id="SSF49854">
    <property type="entry name" value="Spermadhesin, CUB domain"/>
    <property type="match status" value="2"/>
</dbReference>
<dbReference type="InterPro" id="IPR000859">
    <property type="entry name" value="CUB_dom"/>
</dbReference>
<dbReference type="InterPro" id="IPR035914">
    <property type="entry name" value="Sperma_CUB_dom_sf"/>
</dbReference>
<reference evidence="7" key="2">
    <citation type="submission" date="2020-11" db="EMBL/GenBank/DDBJ databases">
        <authorList>
            <person name="McCartney M.A."/>
            <person name="Auch B."/>
            <person name="Kono T."/>
            <person name="Mallez S."/>
            <person name="Becker A."/>
            <person name="Gohl D.M."/>
            <person name="Silverstein K.A.T."/>
            <person name="Koren S."/>
            <person name="Bechman K.B."/>
            <person name="Herman A."/>
            <person name="Abrahante J.E."/>
            <person name="Garbe J."/>
        </authorList>
    </citation>
    <scope>NUCLEOTIDE SEQUENCE</scope>
    <source>
        <strain evidence="7">Duluth1</strain>
        <tissue evidence="7">Whole animal</tissue>
    </source>
</reference>
<evidence type="ECO:0000256" key="4">
    <source>
        <dbReference type="SAM" id="Phobius"/>
    </source>
</evidence>
<keyword evidence="4" id="KW-1133">Transmembrane helix</keyword>
<gene>
    <name evidence="7" type="ORF">DPMN_119225</name>
</gene>
<dbReference type="SMART" id="SM00321">
    <property type="entry name" value="WSC"/>
    <property type="match status" value="1"/>
</dbReference>
<feature type="transmembrane region" description="Helical" evidence="4">
    <location>
        <begin position="508"/>
        <end position="531"/>
    </location>
</feature>
<dbReference type="SMART" id="SM00042">
    <property type="entry name" value="CUB"/>
    <property type="match status" value="2"/>
</dbReference>
<evidence type="ECO:0000256" key="2">
    <source>
        <dbReference type="ARBA" id="ARBA00023157"/>
    </source>
</evidence>
<evidence type="ECO:0000313" key="8">
    <source>
        <dbReference type="Proteomes" id="UP000828390"/>
    </source>
</evidence>
<dbReference type="Proteomes" id="UP000828390">
    <property type="component" value="Unassembled WGS sequence"/>
</dbReference>
<reference evidence="7" key="1">
    <citation type="journal article" date="2019" name="bioRxiv">
        <title>The Genome of the Zebra Mussel, Dreissena polymorpha: A Resource for Invasive Species Research.</title>
        <authorList>
            <person name="McCartney M.A."/>
            <person name="Auch B."/>
            <person name="Kono T."/>
            <person name="Mallez S."/>
            <person name="Zhang Y."/>
            <person name="Obille A."/>
            <person name="Becker A."/>
            <person name="Abrahante J.E."/>
            <person name="Garbe J."/>
            <person name="Badalamenti J.P."/>
            <person name="Herman A."/>
            <person name="Mangelson H."/>
            <person name="Liachko I."/>
            <person name="Sullivan S."/>
            <person name="Sone E.D."/>
            <person name="Koren S."/>
            <person name="Silverstein K.A.T."/>
            <person name="Beckman K.B."/>
            <person name="Gohl D.M."/>
        </authorList>
    </citation>
    <scope>NUCLEOTIDE SEQUENCE</scope>
    <source>
        <strain evidence="7">Duluth1</strain>
        <tissue evidence="7">Whole animal</tissue>
    </source>
</reference>
<sequence length="600" mass="65860">MTDPIGVIKSPNFPFDYRNDERCTWVINAPVGGRINVNFTDFAMESDSKCKNDYLEFFNGPNASFPPIEKYCGTATPKGFQSHSKSVGIVFMTDGYAIDKGFNMTYTFTQDCPHVINSVNCSNQCHCLVGPCDSVTGACGNGGCKDGWDGTACNKTCPLGSYSVNCSKQCHCRFGPCDGVTGACGNDGCKEGWTKEACNEKCGGVLTDSFGVITSPNFPSNYPNKVECTWVINAPEGYVINVYFTEFELEFSYNYDCDDDYIELLQGPDASSPSIGKFCWTVPPIVFKSQSNSASIVFSTDSDVSARGFNLTYTFSVQGIIYLGCYEDDILDEIVYVNYKNNTPAQCSRSCMNWKFFGVKYGSYCRCGNSLLNATQKPESECATICSGDRSQLCGSYTRINLYRHWDCPVGNYSINCDKQCYCREGPCDKVSGACGNDGCKDGWKGIACNESCALGSYSVNCSKQCNCRVGPCDGVTGACGYGGCKDGWTGISCNQTDEDKEQSSTNIWIATMLALCLLIVGVTTTACLYIRRKKEMRAQIAVQLNELIPSDIPLELIDSNSGYYEVFPNDNNDDNTDHYAVFPDDNNDDNTERKTIFSE</sequence>
<dbReference type="Pfam" id="PF01822">
    <property type="entry name" value="WSC"/>
    <property type="match status" value="1"/>
</dbReference>
<keyword evidence="4" id="KW-0812">Transmembrane</keyword>
<evidence type="ECO:0000259" key="5">
    <source>
        <dbReference type="PROSITE" id="PS01180"/>
    </source>
</evidence>
<keyword evidence="4" id="KW-0472">Membrane</keyword>
<comment type="caution">
    <text evidence="7">The sequence shown here is derived from an EMBL/GenBank/DDBJ whole genome shotgun (WGS) entry which is preliminary data.</text>
</comment>
<name>A0A9D4JML5_DREPO</name>
<dbReference type="AlphaFoldDB" id="A0A9D4JML5"/>
<dbReference type="CDD" id="cd00041">
    <property type="entry name" value="CUB"/>
    <property type="match status" value="2"/>
</dbReference>
<protein>
    <submittedName>
        <fullName evidence="7">Uncharacterized protein</fullName>
    </submittedName>
</protein>
<dbReference type="Pfam" id="PF00431">
    <property type="entry name" value="CUB"/>
    <property type="match status" value="2"/>
</dbReference>
<dbReference type="PANTHER" id="PTHR24251">
    <property type="entry name" value="OVOCHYMASE-RELATED"/>
    <property type="match status" value="1"/>
</dbReference>
<evidence type="ECO:0000256" key="1">
    <source>
        <dbReference type="ARBA" id="ARBA00022737"/>
    </source>
</evidence>
<feature type="domain" description="CUB" evidence="5">
    <location>
        <begin position="1"/>
        <end position="109"/>
    </location>
</feature>
<dbReference type="Gene3D" id="2.170.300.10">
    <property type="entry name" value="Tie2 ligand-binding domain superfamily"/>
    <property type="match status" value="1"/>
</dbReference>